<dbReference type="GeneID" id="13444205"/>
<proteinExistence type="predicted"/>
<dbReference type="AlphaFoldDB" id="F0VCQ1"/>
<feature type="chain" id="PRO_5003258905" description="SWIM-type domain-containing protein" evidence="2">
    <location>
        <begin position="28"/>
        <end position="1123"/>
    </location>
</feature>
<accession>F0VCQ1</accession>
<feature type="region of interest" description="Disordered" evidence="1">
    <location>
        <begin position="554"/>
        <end position="611"/>
    </location>
</feature>
<dbReference type="EMBL" id="FR823386">
    <property type="protein sequence ID" value="CBZ51740.1"/>
    <property type="molecule type" value="Genomic_DNA"/>
</dbReference>
<feature type="compositionally biased region" description="Basic and acidic residues" evidence="1">
    <location>
        <begin position="381"/>
        <end position="410"/>
    </location>
</feature>
<dbReference type="Proteomes" id="UP000007494">
    <property type="component" value="Chromosome V"/>
</dbReference>
<feature type="region of interest" description="Disordered" evidence="1">
    <location>
        <begin position="374"/>
        <end position="410"/>
    </location>
</feature>
<dbReference type="InParanoid" id="F0VCQ1"/>
<feature type="compositionally biased region" description="Acidic residues" evidence="1">
    <location>
        <begin position="256"/>
        <end position="269"/>
    </location>
</feature>
<keyword evidence="4" id="KW-1185">Reference proteome</keyword>
<feature type="compositionally biased region" description="Basic and acidic residues" evidence="1">
    <location>
        <begin position="872"/>
        <end position="885"/>
    </location>
</feature>
<feature type="signal peptide" evidence="2">
    <location>
        <begin position="1"/>
        <end position="27"/>
    </location>
</feature>
<dbReference type="VEuPathDB" id="ToxoDB:NCLIV_015330"/>
<feature type="region of interest" description="Disordered" evidence="1">
    <location>
        <begin position="252"/>
        <end position="282"/>
    </location>
</feature>
<organism evidence="3 4">
    <name type="scientific">Neospora caninum (strain Liverpool)</name>
    <dbReference type="NCBI Taxonomy" id="572307"/>
    <lineage>
        <taxon>Eukaryota</taxon>
        <taxon>Sar</taxon>
        <taxon>Alveolata</taxon>
        <taxon>Apicomplexa</taxon>
        <taxon>Conoidasida</taxon>
        <taxon>Coccidia</taxon>
        <taxon>Eucoccidiorida</taxon>
        <taxon>Eimeriorina</taxon>
        <taxon>Sarcocystidae</taxon>
        <taxon>Neospora</taxon>
    </lineage>
</organism>
<evidence type="ECO:0000256" key="1">
    <source>
        <dbReference type="SAM" id="MobiDB-lite"/>
    </source>
</evidence>
<name>F0VCQ1_NEOCL</name>
<evidence type="ECO:0000313" key="4">
    <source>
        <dbReference type="Proteomes" id="UP000007494"/>
    </source>
</evidence>
<feature type="region of interest" description="Disordered" evidence="1">
    <location>
        <begin position="431"/>
        <end position="451"/>
    </location>
</feature>
<evidence type="ECO:0000313" key="3">
    <source>
        <dbReference type="EMBL" id="CBZ51740.1"/>
    </source>
</evidence>
<reference evidence="4" key="1">
    <citation type="journal article" date="2012" name="PLoS Pathog.">
        <title>Comparative genomics of the apicomplexan parasites Toxoplasma gondii and Neospora caninum: Coccidia differing in host range and transmission strategy.</title>
        <authorList>
            <person name="Reid A.J."/>
            <person name="Vermont S.J."/>
            <person name="Cotton J.A."/>
            <person name="Harris D."/>
            <person name="Hill-Cawthorne G.A."/>
            <person name="Konen-Waisman S."/>
            <person name="Latham S.M."/>
            <person name="Mourier T."/>
            <person name="Norton R."/>
            <person name="Quail M.A."/>
            <person name="Sanders M."/>
            <person name="Shanmugam D."/>
            <person name="Sohal A."/>
            <person name="Wasmuth J.D."/>
            <person name="Brunk B."/>
            <person name="Grigg M.E."/>
            <person name="Howard J.C."/>
            <person name="Parkinson J."/>
            <person name="Roos D.S."/>
            <person name="Trees A.J."/>
            <person name="Berriman M."/>
            <person name="Pain A."/>
            <person name="Wastling J.M."/>
        </authorList>
    </citation>
    <scope>NUCLEOTIDE SEQUENCE [LARGE SCALE GENOMIC DNA]</scope>
    <source>
        <strain evidence="4">Liverpool</strain>
    </source>
</reference>
<evidence type="ECO:0000256" key="2">
    <source>
        <dbReference type="SAM" id="SignalP"/>
    </source>
</evidence>
<dbReference type="RefSeq" id="XP_003881773.1">
    <property type="nucleotide sequence ID" value="XM_003881724.1"/>
</dbReference>
<feature type="region of interest" description="Disordered" evidence="1">
    <location>
        <begin position="847"/>
        <end position="896"/>
    </location>
</feature>
<gene>
    <name evidence="3" type="ORF">NCLIV_015330</name>
</gene>
<evidence type="ECO:0008006" key="5">
    <source>
        <dbReference type="Google" id="ProtNLM"/>
    </source>
</evidence>
<keyword evidence="2" id="KW-0732">Signal</keyword>
<feature type="compositionally biased region" description="Basic and acidic residues" evidence="1">
    <location>
        <begin position="556"/>
        <end position="577"/>
    </location>
</feature>
<protein>
    <recommendedName>
        <fullName evidence="5">SWIM-type domain-containing protein</fullName>
    </recommendedName>
</protein>
<feature type="compositionally biased region" description="Low complexity" evidence="1">
    <location>
        <begin position="578"/>
        <end position="591"/>
    </location>
</feature>
<sequence>MRALCRVAEAASLLLSCLTPLLPPAVCLSPTSGSAFAASAGAHRGERNGSANPFPRLLWLVKEDWAASLLACMQVLDNYLGNQRSAHPPLPSRLIDQSWPSLFPRTLLSLSFADKRAFKHHASGFLPSSLSSSSFSSFSSTYRFAGSPLAGPLQPPPARQAAHPAALSLFQQLLVQLLSLGSLPAMRDAPCAFLRPSRLPSFAQCPCPSASVSPGSLSSWFLARSSSSSSGHSLSRSAFSLTDDVRRANCPRTTQIDDEVSPADQEDEANAERTLPSRHSSSPPFAVSSLLLSSVFPSASTDEAILFSLAGACGAFASKGGDAEDEACMHLCGLAIEGALGRLAEIASRMHAPGDSHVFDSSISLTAVPALRNLQRRKRARGDEADHRPEREEANARGEQAREADSETRLDDERQLLASWITLVLHFAGESSDAESGGRGDGDACSSSQPTVTARWASLRTDVRHVYSRRYARETEIEGNRGRNKHETCARQMQPNNRRKIQKKRENTHMLLVKGEGCGARLVCLRFPRLKTLLLALHRTLFLPALAVVSASRPASEGDRRQAVEKDHQETGSEEAVRPGGARSGSAAARSHPVVPAGSGEKSSTRDEKTGKLRGVPEAFWVVPSVFGPLLPLVARLLSIYFLVEDLPADEDAALRFLDVWTSARCAIPAHGAKPAWTVVRPSHQETEVAAHCMHVFCICSGFESRTATCEHVWSLSASGLCSSRMLMNKSRDASQFLTLAGDLLCAGSDRDSLAFSQFWVPVAFSNFPAENGNVASAPACTQQPLGATCAKALRPPERAWCVFCSFFSLRNCPTFSVSFSPPSPTLSSARRCSWRCLSCSWDAERTRSPGAERSGKERKTNMTNRRQALRAGEDAPQARDEAAKSPRSPSSALFAARAPTSSTAKHCSEAPFSWSQMVRPLTLRAASRKTGSRPCLPISLSCVWILLQGSRPKTRGDALERGIACSLSSLPPDVLARLLQAWQTARASAPRLSPHSASPMASGSPLAHAIWWFPQFAGFDTTVQGALGETSRPQGSANFSALLRRQLTHEIHRVGQSPAALTALMIVSKLPKLSLFGAHPYVARLSASNRCLACSRFCSKCGCRYGFRIHFLALLSPPFPRF</sequence>